<evidence type="ECO:0000313" key="3">
    <source>
        <dbReference type="Proteomes" id="UP001222325"/>
    </source>
</evidence>
<protein>
    <submittedName>
        <fullName evidence="2">Kinase-like domain-containing protein</fullName>
    </submittedName>
</protein>
<dbReference type="EMBL" id="JARJCN010000015">
    <property type="protein sequence ID" value="KAJ7093834.1"/>
    <property type="molecule type" value="Genomic_DNA"/>
</dbReference>
<accession>A0AAD6U917</accession>
<dbReference type="AlphaFoldDB" id="A0AAD6U917"/>
<name>A0AAD6U917_9AGAR</name>
<dbReference type="InterPro" id="IPR011009">
    <property type="entry name" value="Kinase-like_dom_sf"/>
</dbReference>
<sequence length="317" mass="35702">MSSTSPSLSLSRTLNPGDSEEFEFVETEFVNDFTDFKFLAANAHCTVHSAVECATNKVYAVKTVVCPFRTHPNMYASHVEGGMAKDFTLLGKVKHPHVLEIIAVYSPPPGMPGDTHLVFEFMPGGTLLEYLLNYAHEQPDNGLQFPEGLHEIAARDIMFQLCQALSYIHRLGIVHCNVKPENILLTGDEMPFIKLAGFGLAIKGAGNKRDVRGSMDYAAPELLDHRDYDEHVDSWSAGITMCNLLLLASPHVSGHHNAGEPLELEWDTLRERLSEDGDKFLHALLTEDPKDRWLPDEALRHNWLFYHRQMYPNVVYK</sequence>
<dbReference type="GO" id="GO:0004674">
    <property type="term" value="F:protein serine/threonine kinase activity"/>
    <property type="evidence" value="ECO:0007669"/>
    <property type="project" value="TreeGrafter"/>
</dbReference>
<feature type="domain" description="Protein kinase" evidence="1">
    <location>
        <begin position="33"/>
        <end position="304"/>
    </location>
</feature>
<dbReference type="SUPFAM" id="SSF56112">
    <property type="entry name" value="Protein kinase-like (PK-like)"/>
    <property type="match status" value="1"/>
</dbReference>
<reference evidence="2" key="1">
    <citation type="submission" date="2023-03" db="EMBL/GenBank/DDBJ databases">
        <title>Massive genome expansion in bonnet fungi (Mycena s.s.) driven by repeated elements and novel gene families across ecological guilds.</title>
        <authorList>
            <consortium name="Lawrence Berkeley National Laboratory"/>
            <person name="Harder C.B."/>
            <person name="Miyauchi S."/>
            <person name="Viragh M."/>
            <person name="Kuo A."/>
            <person name="Thoen E."/>
            <person name="Andreopoulos B."/>
            <person name="Lu D."/>
            <person name="Skrede I."/>
            <person name="Drula E."/>
            <person name="Henrissat B."/>
            <person name="Morin E."/>
            <person name="Kohler A."/>
            <person name="Barry K."/>
            <person name="LaButti K."/>
            <person name="Morin E."/>
            <person name="Salamov A."/>
            <person name="Lipzen A."/>
            <person name="Mereny Z."/>
            <person name="Hegedus B."/>
            <person name="Baldrian P."/>
            <person name="Stursova M."/>
            <person name="Weitz H."/>
            <person name="Taylor A."/>
            <person name="Grigoriev I.V."/>
            <person name="Nagy L.G."/>
            <person name="Martin F."/>
            <person name="Kauserud H."/>
        </authorList>
    </citation>
    <scope>NUCLEOTIDE SEQUENCE</scope>
    <source>
        <strain evidence="2">CBHHK173m</strain>
    </source>
</reference>
<keyword evidence="2" id="KW-0808">Transferase</keyword>
<dbReference type="GO" id="GO:0005737">
    <property type="term" value="C:cytoplasm"/>
    <property type="evidence" value="ECO:0007669"/>
    <property type="project" value="TreeGrafter"/>
</dbReference>
<dbReference type="PROSITE" id="PS50011">
    <property type="entry name" value="PROTEIN_KINASE_DOM"/>
    <property type="match status" value="1"/>
</dbReference>
<keyword evidence="3" id="KW-1185">Reference proteome</keyword>
<evidence type="ECO:0000313" key="2">
    <source>
        <dbReference type="EMBL" id="KAJ7093834.1"/>
    </source>
</evidence>
<dbReference type="InterPro" id="IPR000719">
    <property type="entry name" value="Prot_kinase_dom"/>
</dbReference>
<dbReference type="GO" id="GO:0005524">
    <property type="term" value="F:ATP binding"/>
    <property type="evidence" value="ECO:0007669"/>
    <property type="project" value="InterPro"/>
</dbReference>
<dbReference type="GO" id="GO:0005634">
    <property type="term" value="C:nucleus"/>
    <property type="evidence" value="ECO:0007669"/>
    <property type="project" value="TreeGrafter"/>
</dbReference>
<dbReference type="GO" id="GO:0051598">
    <property type="term" value="P:meiotic recombination checkpoint signaling"/>
    <property type="evidence" value="ECO:0007669"/>
    <property type="project" value="TreeGrafter"/>
</dbReference>
<dbReference type="Gene3D" id="1.10.510.10">
    <property type="entry name" value="Transferase(Phosphotransferase) domain 1"/>
    <property type="match status" value="1"/>
</dbReference>
<organism evidence="2 3">
    <name type="scientific">Mycena belliarum</name>
    <dbReference type="NCBI Taxonomy" id="1033014"/>
    <lineage>
        <taxon>Eukaryota</taxon>
        <taxon>Fungi</taxon>
        <taxon>Dikarya</taxon>
        <taxon>Basidiomycota</taxon>
        <taxon>Agaricomycotina</taxon>
        <taxon>Agaricomycetes</taxon>
        <taxon>Agaricomycetidae</taxon>
        <taxon>Agaricales</taxon>
        <taxon>Marasmiineae</taxon>
        <taxon>Mycenaceae</taxon>
        <taxon>Mycena</taxon>
    </lineage>
</organism>
<proteinExistence type="predicted"/>
<comment type="caution">
    <text evidence="2">The sequence shown here is derived from an EMBL/GenBank/DDBJ whole genome shotgun (WGS) entry which is preliminary data.</text>
</comment>
<dbReference type="PANTHER" id="PTHR44167:SF24">
    <property type="entry name" value="SERINE_THREONINE-PROTEIN KINASE CHK2"/>
    <property type="match status" value="1"/>
</dbReference>
<keyword evidence="2" id="KW-0418">Kinase</keyword>
<evidence type="ECO:0000259" key="1">
    <source>
        <dbReference type="PROSITE" id="PS50011"/>
    </source>
</evidence>
<gene>
    <name evidence="2" type="ORF">B0H15DRAFT_947172</name>
</gene>
<dbReference type="Pfam" id="PF00069">
    <property type="entry name" value="Pkinase"/>
    <property type="match status" value="1"/>
</dbReference>
<dbReference type="Proteomes" id="UP001222325">
    <property type="component" value="Unassembled WGS sequence"/>
</dbReference>
<dbReference type="PANTHER" id="PTHR44167">
    <property type="entry name" value="OVARIAN-SPECIFIC SERINE/THREONINE-PROTEIN KINASE LOK-RELATED"/>
    <property type="match status" value="1"/>
</dbReference>